<evidence type="ECO:0000313" key="5">
    <source>
        <dbReference type="EMBL" id="ARE86317.1"/>
    </source>
</evidence>
<dbReference type="Gene3D" id="1.10.10.10">
    <property type="entry name" value="Winged helix-like DNA-binding domain superfamily/Winged helix DNA-binding domain"/>
    <property type="match status" value="1"/>
</dbReference>
<dbReference type="GO" id="GO:0003700">
    <property type="term" value="F:DNA-binding transcription factor activity"/>
    <property type="evidence" value="ECO:0007669"/>
    <property type="project" value="InterPro"/>
</dbReference>
<protein>
    <submittedName>
        <fullName evidence="5">HTH-type transcriptional repressor AseR</fullName>
    </submittedName>
</protein>
<dbReference type="SMART" id="SM00418">
    <property type="entry name" value="HTH_ARSR"/>
    <property type="match status" value="1"/>
</dbReference>
<organism evidence="5 6">
    <name type="scientific">Clostridium formicaceticum</name>
    <dbReference type="NCBI Taxonomy" id="1497"/>
    <lineage>
        <taxon>Bacteria</taxon>
        <taxon>Bacillati</taxon>
        <taxon>Bacillota</taxon>
        <taxon>Clostridia</taxon>
        <taxon>Eubacteriales</taxon>
        <taxon>Clostridiaceae</taxon>
        <taxon>Clostridium</taxon>
    </lineage>
</organism>
<dbReference type="GO" id="GO:0003677">
    <property type="term" value="F:DNA binding"/>
    <property type="evidence" value="ECO:0007669"/>
    <property type="project" value="UniProtKB-KW"/>
</dbReference>
<keyword evidence="1" id="KW-0805">Transcription regulation</keyword>
<dbReference type="InterPro" id="IPR036388">
    <property type="entry name" value="WH-like_DNA-bd_sf"/>
</dbReference>
<dbReference type="SUPFAM" id="SSF46785">
    <property type="entry name" value="Winged helix' DNA-binding domain"/>
    <property type="match status" value="1"/>
</dbReference>
<keyword evidence="2" id="KW-0238">DNA-binding</keyword>
<accession>A0AAC9RIA6</accession>
<dbReference type="NCBIfam" id="NF033788">
    <property type="entry name" value="HTH_metalloreg"/>
    <property type="match status" value="1"/>
</dbReference>
<dbReference type="Pfam" id="PF01022">
    <property type="entry name" value="HTH_5"/>
    <property type="match status" value="1"/>
</dbReference>
<evidence type="ECO:0000256" key="3">
    <source>
        <dbReference type="ARBA" id="ARBA00023163"/>
    </source>
</evidence>
<reference evidence="5 6" key="1">
    <citation type="submission" date="2017-03" db="EMBL/GenBank/DDBJ databases">
        <title>Complete sequence of Clostridium formicaceticum DSM 92.</title>
        <authorList>
            <person name="Poehlein A."/>
            <person name="Karl M."/>
            <person name="Bengelsdorf F.R."/>
            <person name="Duerre P."/>
            <person name="Daniel R."/>
        </authorList>
    </citation>
    <scope>NUCLEOTIDE SEQUENCE [LARGE SCALE GENOMIC DNA]</scope>
    <source>
        <strain evidence="5 6">DSM 92</strain>
    </source>
</reference>
<keyword evidence="3" id="KW-0804">Transcription</keyword>
<dbReference type="AlphaFoldDB" id="A0AAC9RIA6"/>
<dbReference type="PRINTS" id="PR00778">
    <property type="entry name" value="HTHARSR"/>
</dbReference>
<dbReference type="PANTHER" id="PTHR33154:SF18">
    <property type="entry name" value="ARSENICAL RESISTANCE OPERON REPRESSOR"/>
    <property type="match status" value="1"/>
</dbReference>
<name>A0AAC9RIA6_9CLOT</name>
<dbReference type="CDD" id="cd00090">
    <property type="entry name" value="HTH_ARSR"/>
    <property type="match status" value="1"/>
</dbReference>
<proteinExistence type="predicted"/>
<evidence type="ECO:0000256" key="1">
    <source>
        <dbReference type="ARBA" id="ARBA00023015"/>
    </source>
</evidence>
<dbReference type="RefSeq" id="WP_236905049.1">
    <property type="nucleotide sequence ID" value="NZ_CP017603.1"/>
</dbReference>
<gene>
    <name evidence="5" type="primary">aseR_1</name>
    <name evidence="5" type="ORF">CLFO_06390</name>
</gene>
<dbReference type="InterPro" id="IPR011991">
    <property type="entry name" value="ArsR-like_HTH"/>
</dbReference>
<dbReference type="EMBL" id="CP020559">
    <property type="protein sequence ID" value="ARE86317.1"/>
    <property type="molecule type" value="Genomic_DNA"/>
</dbReference>
<dbReference type="InterPro" id="IPR051081">
    <property type="entry name" value="HTH_MetalResp_TranReg"/>
</dbReference>
<feature type="domain" description="HTH arsR-type" evidence="4">
    <location>
        <begin position="5"/>
        <end position="101"/>
    </location>
</feature>
<dbReference type="InterPro" id="IPR001845">
    <property type="entry name" value="HTH_ArsR_DNA-bd_dom"/>
</dbReference>
<evidence type="ECO:0000256" key="2">
    <source>
        <dbReference type="ARBA" id="ARBA00023125"/>
    </source>
</evidence>
<dbReference type="PANTHER" id="PTHR33154">
    <property type="entry name" value="TRANSCRIPTIONAL REGULATOR, ARSR FAMILY"/>
    <property type="match status" value="1"/>
</dbReference>
<evidence type="ECO:0000313" key="6">
    <source>
        <dbReference type="Proteomes" id="UP000192478"/>
    </source>
</evidence>
<dbReference type="Proteomes" id="UP000192478">
    <property type="component" value="Chromosome"/>
</dbReference>
<dbReference type="InterPro" id="IPR036390">
    <property type="entry name" value="WH_DNA-bd_sf"/>
</dbReference>
<evidence type="ECO:0000259" key="4">
    <source>
        <dbReference type="PROSITE" id="PS50987"/>
    </source>
</evidence>
<sequence>MNIVNYEGDAMSLVEVFKALGDETRARMVNLLLMGELCVCEIEVILEITQSNASRHLNKLKSVGIITYEKKAQWVYYKIQETFLHDHPLLCQFLQQALKEQYPEDLIRLSTHKKAALSCETLNRNKDEYLKRIT</sequence>
<dbReference type="PROSITE" id="PS50987">
    <property type="entry name" value="HTH_ARSR_2"/>
    <property type="match status" value="1"/>
</dbReference>